<dbReference type="EMBL" id="AP018203">
    <property type="protein sequence ID" value="BAY53951.1"/>
    <property type="molecule type" value="Genomic_DNA"/>
</dbReference>
<feature type="transmembrane region" description="Helical" evidence="2">
    <location>
        <begin position="158"/>
        <end position="176"/>
    </location>
</feature>
<evidence type="ECO:0000256" key="1">
    <source>
        <dbReference type="SAM" id="MobiDB-lite"/>
    </source>
</evidence>
<feature type="transmembrane region" description="Helical" evidence="2">
    <location>
        <begin position="119"/>
        <end position="138"/>
    </location>
</feature>
<evidence type="ECO:0000313" key="3">
    <source>
        <dbReference type="EMBL" id="BAY53951.1"/>
    </source>
</evidence>
<proteinExistence type="predicted"/>
<feature type="region of interest" description="Disordered" evidence="1">
    <location>
        <begin position="1"/>
        <end position="20"/>
    </location>
</feature>
<gene>
    <name evidence="3" type="ORF">NIES2135_07640</name>
</gene>
<organism evidence="3 4">
    <name type="scientific">Leptolyngbya boryana NIES-2135</name>
    <dbReference type="NCBI Taxonomy" id="1973484"/>
    <lineage>
        <taxon>Bacteria</taxon>
        <taxon>Bacillati</taxon>
        <taxon>Cyanobacteriota</taxon>
        <taxon>Cyanophyceae</taxon>
        <taxon>Leptolyngbyales</taxon>
        <taxon>Leptolyngbyaceae</taxon>
        <taxon>Leptolyngbya group</taxon>
        <taxon>Leptolyngbya</taxon>
    </lineage>
</organism>
<sequence>MSRKTIATKDQSPQRSLTPSAKDPLRRFLRKPFQIIGTNFRAYLTINAIVYGLVIIGLVVAMVFPNLSATQAAILEDNGTAALVRSLFNNPWLFSLTILGVNLTTGALWIVLPSLIVPFAGIAMFAYKTFTLGLAMAPTTKMMAVALIPHSLTILIEFQAYALLMFGAYILGRSWVRPATIGTRNHRQGYVRGLQQFGWLSLSTLPLFIVGAIWEAFSLRYLVPPLTQWLL</sequence>
<protein>
    <recommendedName>
        <fullName evidence="5">Stage II sporulation protein M</fullName>
    </recommendedName>
</protein>
<reference evidence="3 4" key="1">
    <citation type="submission" date="2017-06" db="EMBL/GenBank/DDBJ databases">
        <title>Genome sequencing of cyanobaciteial culture collection at National Institute for Environmental Studies (NIES).</title>
        <authorList>
            <person name="Hirose Y."/>
            <person name="Shimura Y."/>
            <person name="Fujisawa T."/>
            <person name="Nakamura Y."/>
            <person name="Kawachi M."/>
        </authorList>
    </citation>
    <scope>NUCLEOTIDE SEQUENCE [LARGE SCALE GENOMIC DNA]</scope>
    <source>
        <strain evidence="3 4">NIES-2135</strain>
    </source>
</reference>
<dbReference type="AlphaFoldDB" id="A0A1Z4JB50"/>
<evidence type="ECO:0000313" key="4">
    <source>
        <dbReference type="Proteomes" id="UP000217895"/>
    </source>
</evidence>
<feature type="transmembrane region" description="Helical" evidence="2">
    <location>
        <begin position="92"/>
        <end position="112"/>
    </location>
</feature>
<keyword evidence="2" id="KW-1133">Transmembrane helix</keyword>
<feature type="transmembrane region" description="Helical" evidence="2">
    <location>
        <begin position="40"/>
        <end position="64"/>
    </location>
</feature>
<feature type="compositionally biased region" description="Polar residues" evidence="1">
    <location>
        <begin position="8"/>
        <end position="19"/>
    </location>
</feature>
<evidence type="ECO:0000256" key="2">
    <source>
        <dbReference type="SAM" id="Phobius"/>
    </source>
</evidence>
<feature type="transmembrane region" description="Helical" evidence="2">
    <location>
        <begin position="197"/>
        <end position="217"/>
    </location>
</feature>
<dbReference type="Proteomes" id="UP000217895">
    <property type="component" value="Chromosome"/>
</dbReference>
<keyword evidence="4" id="KW-1185">Reference proteome</keyword>
<accession>A0A1Z4JB50</accession>
<keyword evidence="2" id="KW-0812">Transmembrane</keyword>
<name>A0A1Z4JB50_LEPBY</name>
<keyword evidence="2" id="KW-0472">Membrane</keyword>
<evidence type="ECO:0008006" key="5">
    <source>
        <dbReference type="Google" id="ProtNLM"/>
    </source>
</evidence>